<feature type="signal peptide" evidence="5">
    <location>
        <begin position="1"/>
        <end position="30"/>
    </location>
</feature>
<dbReference type="InterPro" id="IPR013320">
    <property type="entry name" value="ConA-like_dom_sf"/>
</dbReference>
<dbReference type="SUPFAM" id="SSF117281">
    <property type="entry name" value="Kelch motif"/>
    <property type="match status" value="2"/>
</dbReference>
<keyword evidence="2 5" id="KW-0732">Signal</keyword>
<keyword evidence="1" id="KW-0880">Kelch repeat</keyword>
<keyword evidence="8" id="KW-1185">Reference proteome</keyword>
<feature type="domain" description="LamG-like jellyroll fold" evidence="6">
    <location>
        <begin position="448"/>
        <end position="574"/>
    </location>
</feature>
<name>A0AAW6U7A0_9BACT</name>
<dbReference type="AlphaFoldDB" id="A0AAW6U7A0"/>
<dbReference type="PANTHER" id="PTHR24412">
    <property type="entry name" value="KELCH PROTEIN"/>
    <property type="match status" value="1"/>
</dbReference>
<sequence>MKRASSYRTTVFWWVVAGSILLASGGSAWADFVWTQKADMPTGRWTQTSAVVNDKIYVIGGYPSEGTPGEAALSVVEEYDPAANAWTRKADMPTARCDFNASSAVVDGKIYVIGGTTYPGPVSSAVEEYDPATDTWTRKTDMPTPRWSVGTCVLDGKIYAIGGYPGGWTGLRTVEMYDPVTGTWARKADMPLGVGMLSARVVRGKIYAIGGRPGVHSEPWMQEYDPATDTWTRKADMPIDTSQMGAVVLGDKIVVFGGWEWSMNYPYTTVQMYDPEVGIWTKEADVPFLRAALTAEVVNDRIYAIGGTDTPHPCPALSTVFEFGPLLDFDGDWVVGIEDLVILIDSWGTDDLRCDIAPLLGDGRVDVLDLEALMSSWGQTVDDPTLIAHYRLDEAESHIAADSAGGYDGTLSGEPLWQPEGGQVGGALRFDGLDDYVATPRVLNPADGPFSVFAWVKGGGPGQVILSQEGGATWLCADPVTGCLMTELKGTGRDMRTLCSETVVTDGDWHRIGLVWDGDSRTLYVDDAVAAQDTQSGGAAACSGGLHLGCGSDQAPGTFFAGLIDDVRIYSRAVKP</sequence>
<evidence type="ECO:0000256" key="2">
    <source>
        <dbReference type="ARBA" id="ARBA00022729"/>
    </source>
</evidence>
<organism evidence="7 8">
    <name type="scientific">Anaerobaca lacustris</name>
    <dbReference type="NCBI Taxonomy" id="3044600"/>
    <lineage>
        <taxon>Bacteria</taxon>
        <taxon>Pseudomonadati</taxon>
        <taxon>Planctomycetota</taxon>
        <taxon>Phycisphaerae</taxon>
        <taxon>Sedimentisphaerales</taxon>
        <taxon>Anaerobacaceae</taxon>
        <taxon>Anaerobaca</taxon>
    </lineage>
</organism>
<dbReference type="RefSeq" id="WP_349246964.1">
    <property type="nucleotide sequence ID" value="NZ_JASCXX010000039.1"/>
</dbReference>
<dbReference type="Proteomes" id="UP001431776">
    <property type="component" value="Unassembled WGS sequence"/>
</dbReference>
<evidence type="ECO:0000313" key="7">
    <source>
        <dbReference type="EMBL" id="MDI6451554.1"/>
    </source>
</evidence>
<dbReference type="InterPro" id="IPR006558">
    <property type="entry name" value="LamG-like"/>
</dbReference>
<evidence type="ECO:0000313" key="8">
    <source>
        <dbReference type="Proteomes" id="UP001431776"/>
    </source>
</evidence>
<dbReference type="SUPFAM" id="SSF49899">
    <property type="entry name" value="Concanavalin A-like lectins/glucanases"/>
    <property type="match status" value="1"/>
</dbReference>
<dbReference type="Pfam" id="PF01344">
    <property type="entry name" value="Kelch_1"/>
    <property type="match status" value="1"/>
</dbReference>
<comment type="caution">
    <text evidence="7">The sequence shown here is derived from an EMBL/GenBank/DDBJ whole genome shotgun (WGS) entry which is preliminary data.</text>
</comment>
<evidence type="ECO:0000256" key="5">
    <source>
        <dbReference type="SAM" id="SignalP"/>
    </source>
</evidence>
<evidence type="ECO:0000256" key="4">
    <source>
        <dbReference type="ARBA" id="ARBA00023157"/>
    </source>
</evidence>
<accession>A0AAW6U7A0</accession>
<dbReference type="SMART" id="SM00612">
    <property type="entry name" value="Kelch"/>
    <property type="match status" value="5"/>
</dbReference>
<evidence type="ECO:0000259" key="6">
    <source>
        <dbReference type="SMART" id="SM00560"/>
    </source>
</evidence>
<dbReference type="EMBL" id="JASCXX010000039">
    <property type="protein sequence ID" value="MDI6451554.1"/>
    <property type="molecule type" value="Genomic_DNA"/>
</dbReference>
<dbReference type="Gene3D" id="2.120.10.80">
    <property type="entry name" value="Kelch-type beta propeller"/>
    <property type="match status" value="2"/>
</dbReference>
<dbReference type="PANTHER" id="PTHR24412:SF419">
    <property type="entry name" value="KELCH-LIKE PROTEIN 20"/>
    <property type="match status" value="1"/>
</dbReference>
<protein>
    <submittedName>
        <fullName evidence="7">Kelch repeat-containing protein</fullName>
    </submittedName>
</protein>
<reference evidence="7" key="1">
    <citation type="submission" date="2023-05" db="EMBL/GenBank/DDBJ databases">
        <title>Anaerotaeda fermentans gen. nov., sp. nov., a novel anaerobic planctomycete of the new family within the order Sedimentisphaerales isolated from Taman Peninsula, Russia.</title>
        <authorList>
            <person name="Khomyakova M.A."/>
            <person name="Merkel A.Y."/>
            <person name="Slobodkin A.I."/>
        </authorList>
    </citation>
    <scope>NUCLEOTIDE SEQUENCE</scope>
    <source>
        <strain evidence="7">M17dextr</strain>
    </source>
</reference>
<dbReference type="Gene3D" id="2.60.120.200">
    <property type="match status" value="1"/>
</dbReference>
<evidence type="ECO:0000256" key="1">
    <source>
        <dbReference type="ARBA" id="ARBA00022441"/>
    </source>
</evidence>
<dbReference type="SMART" id="SM00560">
    <property type="entry name" value="LamGL"/>
    <property type="match status" value="1"/>
</dbReference>
<feature type="chain" id="PRO_5043846275" evidence="5">
    <location>
        <begin position="31"/>
        <end position="576"/>
    </location>
</feature>
<dbReference type="InterPro" id="IPR015915">
    <property type="entry name" value="Kelch-typ_b-propeller"/>
</dbReference>
<keyword evidence="4" id="KW-1015">Disulfide bond</keyword>
<evidence type="ECO:0000256" key="3">
    <source>
        <dbReference type="ARBA" id="ARBA00022737"/>
    </source>
</evidence>
<keyword evidence="3" id="KW-0677">Repeat</keyword>
<gene>
    <name evidence="7" type="ORF">QJ522_21005</name>
</gene>
<dbReference type="InterPro" id="IPR006652">
    <property type="entry name" value="Kelch_1"/>
</dbReference>
<dbReference type="Pfam" id="PF13385">
    <property type="entry name" value="Laminin_G_3"/>
    <property type="match status" value="1"/>
</dbReference>
<dbReference type="Pfam" id="PF24681">
    <property type="entry name" value="Kelch_KLHDC2_KLHL20_DRC7"/>
    <property type="match status" value="1"/>
</dbReference>
<proteinExistence type="predicted"/>